<accession>A0A9X3XHV1</accession>
<protein>
    <submittedName>
        <fullName evidence="2">Uncharacterized protein</fullName>
    </submittedName>
</protein>
<keyword evidence="1" id="KW-0472">Membrane</keyword>
<name>A0A9X3XHV1_9BACT</name>
<evidence type="ECO:0000313" key="2">
    <source>
        <dbReference type="EMBL" id="MDC3988451.1"/>
    </source>
</evidence>
<feature type="transmembrane region" description="Helical" evidence="1">
    <location>
        <begin position="68"/>
        <end position="85"/>
    </location>
</feature>
<proteinExistence type="predicted"/>
<dbReference type="Pfam" id="PF19447">
    <property type="entry name" value="DUF5985"/>
    <property type="match status" value="1"/>
</dbReference>
<feature type="transmembrane region" description="Helical" evidence="1">
    <location>
        <begin position="6"/>
        <end position="25"/>
    </location>
</feature>
<comment type="caution">
    <text evidence="2">The sequence shown here is derived from an EMBL/GenBank/DDBJ whole genome shotgun (WGS) entry which is preliminary data.</text>
</comment>
<evidence type="ECO:0000256" key="1">
    <source>
        <dbReference type="SAM" id="Phobius"/>
    </source>
</evidence>
<keyword evidence="1" id="KW-1133">Transmembrane helix</keyword>
<gene>
    <name evidence="2" type="ORF">KEG57_48745</name>
</gene>
<dbReference type="InterPro" id="IPR046027">
    <property type="entry name" value="DUF5985"/>
</dbReference>
<evidence type="ECO:0000313" key="3">
    <source>
        <dbReference type="Proteomes" id="UP001151081"/>
    </source>
</evidence>
<organism evidence="2 3">
    <name type="scientific">Polyangium jinanense</name>
    <dbReference type="NCBI Taxonomy" id="2829994"/>
    <lineage>
        <taxon>Bacteria</taxon>
        <taxon>Pseudomonadati</taxon>
        <taxon>Myxococcota</taxon>
        <taxon>Polyangia</taxon>
        <taxon>Polyangiales</taxon>
        <taxon>Polyangiaceae</taxon>
        <taxon>Polyangium</taxon>
    </lineage>
</organism>
<keyword evidence="1" id="KW-0812">Transmembrane</keyword>
<sequence>MVPAVVYILCTLTSLVAMTLLLRAYAARKVRLLLWSGLCFAGLALNNVLLFADLIVIPEHDLSTVRQIPALMGVTFLLYGLVYDLRE</sequence>
<dbReference type="AlphaFoldDB" id="A0A9X3XHV1"/>
<dbReference type="RefSeq" id="WP_272428454.1">
    <property type="nucleotide sequence ID" value="NZ_JAGTJJ010000073.1"/>
</dbReference>
<keyword evidence="3" id="KW-1185">Reference proteome</keyword>
<dbReference type="Proteomes" id="UP001151081">
    <property type="component" value="Unassembled WGS sequence"/>
</dbReference>
<dbReference type="EMBL" id="JAGTJJ010000073">
    <property type="protein sequence ID" value="MDC3988451.1"/>
    <property type="molecule type" value="Genomic_DNA"/>
</dbReference>
<reference evidence="2 3" key="1">
    <citation type="submission" date="2021-04" db="EMBL/GenBank/DDBJ databases">
        <title>Genome analysis of Polyangium sp.</title>
        <authorList>
            <person name="Li Y."/>
            <person name="Wang J."/>
        </authorList>
    </citation>
    <scope>NUCLEOTIDE SEQUENCE [LARGE SCALE GENOMIC DNA]</scope>
    <source>
        <strain evidence="2 3">SDU14</strain>
    </source>
</reference>
<feature type="transmembrane region" description="Helical" evidence="1">
    <location>
        <begin position="32"/>
        <end position="56"/>
    </location>
</feature>